<feature type="domain" description="CzcB-like C-terminal circularly permuted SH3-like" evidence="4">
    <location>
        <begin position="649"/>
        <end position="705"/>
    </location>
</feature>
<dbReference type="InterPro" id="IPR058636">
    <property type="entry name" value="Beta-barrel_YknX"/>
</dbReference>
<evidence type="ECO:0000313" key="6">
    <source>
        <dbReference type="EMBL" id="XCC63021.1"/>
    </source>
</evidence>
<feature type="transmembrane region" description="Helical" evidence="3">
    <location>
        <begin position="15"/>
        <end position="38"/>
    </location>
</feature>
<protein>
    <submittedName>
        <fullName evidence="6">HlyD family efflux transporter periplasmic adaptor subunit</fullName>
    </submittedName>
</protein>
<keyword evidence="1" id="KW-0175">Coiled coil</keyword>
<dbReference type="Gene3D" id="2.40.30.170">
    <property type="match status" value="1"/>
</dbReference>
<dbReference type="Pfam" id="PF25990">
    <property type="entry name" value="Beta-barrel_YknX"/>
    <property type="match status" value="1"/>
</dbReference>
<evidence type="ECO:0000256" key="1">
    <source>
        <dbReference type="SAM" id="Coils"/>
    </source>
</evidence>
<dbReference type="PANTHER" id="PTHR30469:SF33">
    <property type="entry name" value="SLR1207 PROTEIN"/>
    <property type="match status" value="1"/>
</dbReference>
<proteinExistence type="predicted"/>
<feature type="coiled-coil region" evidence="1">
    <location>
        <begin position="109"/>
        <end position="136"/>
    </location>
</feature>
<accession>A0AAU8AB92</accession>
<name>A0AAU8AB92_9FIRM</name>
<feature type="region of interest" description="Disordered" evidence="2">
    <location>
        <begin position="482"/>
        <end position="548"/>
    </location>
</feature>
<gene>
    <name evidence="6" type="ORF">PUP29_03650</name>
</gene>
<feature type="compositionally biased region" description="Low complexity" evidence="2">
    <location>
        <begin position="521"/>
        <end position="547"/>
    </location>
</feature>
<keyword evidence="3" id="KW-1133">Transmembrane helix</keyword>
<dbReference type="PANTHER" id="PTHR30469">
    <property type="entry name" value="MULTIDRUG RESISTANCE PROTEIN MDTA"/>
    <property type="match status" value="1"/>
</dbReference>
<organism evidence="6">
    <name type="scientific">Christensenella massiliensis</name>
    <dbReference type="NCBI Taxonomy" id="1805714"/>
    <lineage>
        <taxon>Bacteria</taxon>
        <taxon>Bacillati</taxon>
        <taxon>Bacillota</taxon>
        <taxon>Clostridia</taxon>
        <taxon>Christensenellales</taxon>
        <taxon>Christensenellaceae</taxon>
        <taxon>Christensenella</taxon>
    </lineage>
</organism>
<evidence type="ECO:0000256" key="2">
    <source>
        <dbReference type="SAM" id="MobiDB-lite"/>
    </source>
</evidence>
<reference evidence="6" key="1">
    <citation type="submission" date="2023-02" db="EMBL/GenBank/DDBJ databases">
        <title>Gut commensal Christensenella minuta modulates host metabolism via a new class of secondary bile acids.</title>
        <authorList>
            <person name="Liu C."/>
        </authorList>
    </citation>
    <scope>NUCLEOTIDE SEQUENCE</scope>
    <source>
        <strain evidence="6">CA70</strain>
    </source>
</reference>
<dbReference type="RefSeq" id="WP_079547171.1">
    <property type="nucleotide sequence ID" value="NZ_CP117826.1"/>
</dbReference>
<dbReference type="Pfam" id="PF25975">
    <property type="entry name" value="CzcB_C"/>
    <property type="match status" value="1"/>
</dbReference>
<keyword evidence="3" id="KW-0472">Membrane</keyword>
<dbReference type="GO" id="GO:0015562">
    <property type="term" value="F:efflux transmembrane transporter activity"/>
    <property type="evidence" value="ECO:0007669"/>
    <property type="project" value="TreeGrafter"/>
</dbReference>
<evidence type="ECO:0000259" key="5">
    <source>
        <dbReference type="Pfam" id="PF25990"/>
    </source>
</evidence>
<dbReference type="Gene3D" id="2.40.50.100">
    <property type="match status" value="1"/>
</dbReference>
<dbReference type="GO" id="GO:1990281">
    <property type="term" value="C:efflux pump complex"/>
    <property type="evidence" value="ECO:0007669"/>
    <property type="project" value="TreeGrafter"/>
</dbReference>
<evidence type="ECO:0000256" key="3">
    <source>
        <dbReference type="SAM" id="Phobius"/>
    </source>
</evidence>
<feature type="domain" description="YknX-like beta-barrel" evidence="5">
    <location>
        <begin position="566"/>
        <end position="638"/>
    </location>
</feature>
<feature type="compositionally biased region" description="Polar residues" evidence="2">
    <location>
        <begin position="494"/>
        <end position="507"/>
    </location>
</feature>
<dbReference type="EMBL" id="CP117826">
    <property type="protein sequence ID" value="XCC63021.1"/>
    <property type="molecule type" value="Genomic_DNA"/>
</dbReference>
<keyword evidence="3" id="KW-0812">Transmembrane</keyword>
<evidence type="ECO:0000259" key="4">
    <source>
        <dbReference type="Pfam" id="PF25975"/>
    </source>
</evidence>
<dbReference type="AlphaFoldDB" id="A0AAU8AB92"/>
<sequence>MDKTGKKQPKKKKKWIIITAVAAVGILLAVFLLPQFFFRSVAGNAVAAAATRTVTVERGTIETTVTGSGNLSAESTLNISLPSSVTVESVLVEAGDSVSEGDILATLNAVSLQSAISNLQSELDALDSELGDISTDEESYSVEASVNGRVKQIYASAGDDSGEVLGENGALAILSLDGKMKVLFTPSSTDGITVGSEAEITLSDGSTVTGTVAALSADTCTVTLTDDGPAYGDTVSISVNGTALGSGTLEVNAPISILGGTGTIESVEVSLNEMVDSGDALFTVSGAVSQEYAALLSERAEYADTLRALLKYAQTNSITADASGTIVEAVSSVSSSSVTQSSETSAQIMSTTVAGNSASLLSSGSGMADTPVLLSGTDHTATDISGTVQVYINNPVTGDTPQSTIMPGSGYTGTITWQPSASKFESGTVYTANVVLTAQDGYRFSEDATASVTGATVENVMVSAESETNTLSFSAVFPATQATGDASEPEPSNDGAQDSHLPNTENDISVHGNGAGTSFPSGTAASVGSGSASSSVSTADSTSSDSSLSMQTIITIQTGEANSLTVNVDELDILSIEEGQEVSVVLDALPDDTFHGTVTKVSGSGTAQSGVTTYPVTITLDDAADSGVLSGMNATATISVARSENVLLIPLDALQERGAEQFVYIAGDGDGDNEQRAVETGLSDGTNVEILSGLSEGEQIVYTESISNQTDEQNAMPDIGGGSFPGGMGGNMDMGSFTPPSGDMGGGPMG</sequence>
<dbReference type="Gene3D" id="2.40.420.20">
    <property type="match status" value="1"/>
</dbReference>
<dbReference type="InterPro" id="IPR058649">
    <property type="entry name" value="CzcB_C"/>
</dbReference>